<evidence type="ECO:0000313" key="5">
    <source>
        <dbReference type="EMBL" id="ELR71790.1"/>
    </source>
</evidence>
<dbReference type="Pfam" id="PF08501">
    <property type="entry name" value="Shikimate_dh_N"/>
    <property type="match status" value="1"/>
</dbReference>
<evidence type="ECO:0000256" key="2">
    <source>
        <dbReference type="ARBA" id="ARBA00023002"/>
    </source>
</evidence>
<dbReference type="InterPro" id="IPR022893">
    <property type="entry name" value="Shikimate_DH_fam"/>
</dbReference>
<dbReference type="GO" id="GO:0009423">
    <property type="term" value="P:chorismate biosynthetic process"/>
    <property type="evidence" value="ECO:0007669"/>
    <property type="project" value="TreeGrafter"/>
</dbReference>
<dbReference type="AlphaFoldDB" id="L8JSH6"/>
<name>L8JSH6_9BACT</name>
<dbReference type="GO" id="GO:0019632">
    <property type="term" value="P:shikimate metabolic process"/>
    <property type="evidence" value="ECO:0007669"/>
    <property type="project" value="TreeGrafter"/>
</dbReference>
<evidence type="ECO:0000256" key="1">
    <source>
        <dbReference type="ARBA" id="ARBA00004871"/>
    </source>
</evidence>
<feature type="domain" description="Shikimate dehydrogenase substrate binding N-terminal" evidence="4">
    <location>
        <begin position="7"/>
        <end position="89"/>
    </location>
</feature>
<comment type="caution">
    <text evidence="5">The sequence shown here is derived from an EMBL/GenBank/DDBJ whole genome shotgun (WGS) entry which is preliminary data.</text>
</comment>
<dbReference type="OrthoDB" id="9792692at2"/>
<keyword evidence="3" id="KW-0028">Amino-acid biosynthesis</keyword>
<dbReference type="GO" id="GO:0050661">
    <property type="term" value="F:NADP binding"/>
    <property type="evidence" value="ECO:0007669"/>
    <property type="project" value="TreeGrafter"/>
</dbReference>
<evidence type="ECO:0000256" key="3">
    <source>
        <dbReference type="ARBA" id="ARBA00023141"/>
    </source>
</evidence>
<dbReference type="RefSeq" id="WP_009579772.1">
    <property type="nucleotide sequence ID" value="NZ_AMZN01000033.1"/>
</dbReference>
<dbReference type="PATRIC" id="fig|1237149.3.peg.2241"/>
<proteinExistence type="predicted"/>
<dbReference type="SUPFAM" id="SSF51735">
    <property type="entry name" value="NAD(P)-binding Rossmann-fold domains"/>
    <property type="match status" value="1"/>
</dbReference>
<dbReference type="Proteomes" id="UP000011135">
    <property type="component" value="Unassembled WGS sequence"/>
</dbReference>
<dbReference type="InterPro" id="IPR046346">
    <property type="entry name" value="Aminoacid_DH-like_N_sf"/>
</dbReference>
<dbReference type="Gene3D" id="3.40.50.10860">
    <property type="entry name" value="Leucine Dehydrogenase, chain A, domain 1"/>
    <property type="match status" value="1"/>
</dbReference>
<dbReference type="GO" id="GO:0005829">
    <property type="term" value="C:cytosol"/>
    <property type="evidence" value="ECO:0007669"/>
    <property type="project" value="TreeGrafter"/>
</dbReference>
<keyword evidence="2" id="KW-0560">Oxidoreductase</keyword>
<sequence>MPELYGLIGKKLSHSFSKKFFTEKFEREGLDQCRYELFELREIDELPALISANPYLKGLNVTIPYKEAVQPFLYKVDDAALKIGAVNVIKVEAGKLYGYNSDFYGFKNSLMAWLEGNYKHRALVLGTGGASRAVVATLESLQIPYRLVSRQSVSNVLTYEEITPEIISTHHLLINTTPLGMYPNTSTIPQLPYEAVTPRHYLYDLVYNPLETAFLLQGKAHGASTKNGLEMLHLQAEESWRLWHH</sequence>
<protein>
    <submittedName>
        <fullName evidence="5">Shikimate 5-dehydrogenase I alpha</fullName>
    </submittedName>
</protein>
<dbReference type="GO" id="GO:0009073">
    <property type="term" value="P:aromatic amino acid family biosynthetic process"/>
    <property type="evidence" value="ECO:0007669"/>
    <property type="project" value="UniProtKB-KW"/>
</dbReference>
<dbReference type="CDD" id="cd01065">
    <property type="entry name" value="NAD_bind_Shikimate_DH"/>
    <property type="match status" value="1"/>
</dbReference>
<dbReference type="EMBL" id="AMZN01000033">
    <property type="protein sequence ID" value="ELR71790.1"/>
    <property type="molecule type" value="Genomic_DNA"/>
</dbReference>
<dbReference type="Gene3D" id="3.40.50.720">
    <property type="entry name" value="NAD(P)-binding Rossmann-like Domain"/>
    <property type="match status" value="1"/>
</dbReference>
<dbReference type="PANTHER" id="PTHR21089">
    <property type="entry name" value="SHIKIMATE DEHYDROGENASE"/>
    <property type="match status" value="1"/>
</dbReference>
<comment type="pathway">
    <text evidence="1">Metabolic intermediate biosynthesis; chorismate biosynthesis; chorismate from D-erythrose 4-phosphate and phosphoenolpyruvate: step 4/7.</text>
</comment>
<dbReference type="eggNOG" id="COG0169">
    <property type="taxonomic scope" value="Bacteria"/>
</dbReference>
<keyword evidence="3" id="KW-0057">Aromatic amino acid biosynthesis</keyword>
<evidence type="ECO:0000259" key="4">
    <source>
        <dbReference type="Pfam" id="PF08501"/>
    </source>
</evidence>
<dbReference type="InterPro" id="IPR013708">
    <property type="entry name" value="Shikimate_DH-bd_N"/>
</dbReference>
<gene>
    <name evidence="5" type="ORF">C900_02375</name>
</gene>
<keyword evidence="6" id="KW-1185">Reference proteome</keyword>
<accession>L8JSH6</accession>
<reference evidence="5 6" key="1">
    <citation type="submission" date="2012-12" db="EMBL/GenBank/DDBJ databases">
        <title>Genome assembly of Fulvivirga imtechensis AK7.</title>
        <authorList>
            <person name="Nupur N."/>
            <person name="Khatri I."/>
            <person name="Kumar R."/>
            <person name="Subramanian S."/>
            <person name="Pinnaka A."/>
        </authorList>
    </citation>
    <scope>NUCLEOTIDE SEQUENCE [LARGE SCALE GENOMIC DNA]</scope>
    <source>
        <strain evidence="5 6">AK7</strain>
    </source>
</reference>
<organism evidence="5 6">
    <name type="scientific">Fulvivirga imtechensis AK7</name>
    <dbReference type="NCBI Taxonomy" id="1237149"/>
    <lineage>
        <taxon>Bacteria</taxon>
        <taxon>Pseudomonadati</taxon>
        <taxon>Bacteroidota</taxon>
        <taxon>Cytophagia</taxon>
        <taxon>Cytophagales</taxon>
        <taxon>Fulvivirgaceae</taxon>
        <taxon>Fulvivirga</taxon>
    </lineage>
</organism>
<dbReference type="PANTHER" id="PTHR21089:SF1">
    <property type="entry name" value="BIFUNCTIONAL 3-DEHYDROQUINATE DEHYDRATASE_SHIKIMATE DEHYDROGENASE, CHLOROPLASTIC"/>
    <property type="match status" value="1"/>
</dbReference>
<dbReference type="InterPro" id="IPR036291">
    <property type="entry name" value="NAD(P)-bd_dom_sf"/>
</dbReference>
<dbReference type="GO" id="GO:0004764">
    <property type="term" value="F:shikimate 3-dehydrogenase (NADP+) activity"/>
    <property type="evidence" value="ECO:0007669"/>
    <property type="project" value="InterPro"/>
</dbReference>
<dbReference type="SUPFAM" id="SSF53223">
    <property type="entry name" value="Aminoacid dehydrogenase-like, N-terminal domain"/>
    <property type="match status" value="1"/>
</dbReference>
<evidence type="ECO:0000313" key="6">
    <source>
        <dbReference type="Proteomes" id="UP000011135"/>
    </source>
</evidence>
<dbReference type="STRING" id="1237149.C900_02375"/>